<keyword evidence="3" id="KW-1185">Reference proteome</keyword>
<evidence type="ECO:0000313" key="2">
    <source>
        <dbReference type="EMBL" id="KAH3736149.1"/>
    </source>
</evidence>
<dbReference type="Proteomes" id="UP000828390">
    <property type="component" value="Unassembled WGS sequence"/>
</dbReference>
<proteinExistence type="predicted"/>
<feature type="region of interest" description="Disordered" evidence="1">
    <location>
        <begin position="233"/>
        <end position="255"/>
    </location>
</feature>
<name>A0A9D4HX54_DREPO</name>
<reference evidence="2" key="1">
    <citation type="journal article" date="2019" name="bioRxiv">
        <title>The Genome of the Zebra Mussel, Dreissena polymorpha: A Resource for Invasive Species Research.</title>
        <authorList>
            <person name="McCartney M.A."/>
            <person name="Auch B."/>
            <person name="Kono T."/>
            <person name="Mallez S."/>
            <person name="Zhang Y."/>
            <person name="Obille A."/>
            <person name="Becker A."/>
            <person name="Abrahante J.E."/>
            <person name="Garbe J."/>
            <person name="Badalamenti J.P."/>
            <person name="Herman A."/>
            <person name="Mangelson H."/>
            <person name="Liachko I."/>
            <person name="Sullivan S."/>
            <person name="Sone E.D."/>
            <person name="Koren S."/>
            <person name="Silverstein K.A.T."/>
            <person name="Beckman K.B."/>
            <person name="Gohl D.M."/>
        </authorList>
    </citation>
    <scope>NUCLEOTIDE SEQUENCE</scope>
    <source>
        <strain evidence="2">Duluth1</strain>
        <tissue evidence="2">Whole animal</tissue>
    </source>
</reference>
<dbReference type="AlphaFoldDB" id="A0A9D4HX54"/>
<gene>
    <name evidence="2" type="ORF">DPMN_042711</name>
</gene>
<sequence>MATISQHMEGMMLKVVITPRQEHIRTTMSSAVQSANPSSGKTSQVVSHTGMSSKQSVHPQRTHISEAFQIASDKQNMDPSQTKHMPKYSMEMVSQYNDIVSPEESLTYRRLPPVKLSYQSRNKFMETLKGDTTSKIIRPHLTLKTTAPGHHIFTEGISKRSIVPDPTFALQKIEVPYSNLPDNISIYKEKDKFTFGIKQDDDLETSRKSPYRLTPRPFAFGNAQLVTAMHKKTHSATESIQTSTQKLHGKRMKTSQSAISVKINKIKLEPLRGKDFLKQDPRNPTNSPVNDKDEIMVTIPTPHTYATHDEDNRKLKQNDQMKEIDDLYTTKRKLSVISIGDNMSPDFYEKPRKETRQQYPMFDHAARKLEQLKKETFGREISNVRPNVPRSTFTYKVSATSTVFTRDKTSDIFKPIRNNLRDKYGNLIHKQRGVKHPGTESLSRSSSDFTFRRYYSQGYHLPHSAGSGSTLRTHVPGNPPPSEISHSQSEDGFTIQPIIIEARYGMLTLIEERTMTESMLSNHIEKTKTPKGIWIDLSHENKETGLVEDQVSVPPTHRSKALTDIRSIDTDTELQFQNVYAHKSSSALSDSSRVIETETANEQESVNMHITEAVGGMIDIQSNELTEGTVADNTDNIVRKETTQIHTIDVPKNTPINGNKTESKPEKSITVALDNVSSADTSVVTSKQRLAVTKLSMENSFLPQLQPMSKERTSLSRNLQNISTSNDLLKFKSASTHLSLDRIHADQHRNLNESRHDKTVLVPIALTSLRLFPETSSPSSNAPPSSPVDEDRYVENERFVEYRLANSKRSEDVKEELIITKKAVSNANVPFIYPAKAEIKAKRH</sequence>
<feature type="region of interest" description="Disordered" evidence="1">
    <location>
        <begin position="773"/>
        <end position="793"/>
    </location>
</feature>
<feature type="region of interest" description="Disordered" evidence="1">
    <location>
        <begin position="465"/>
        <end position="491"/>
    </location>
</feature>
<evidence type="ECO:0000313" key="3">
    <source>
        <dbReference type="Proteomes" id="UP000828390"/>
    </source>
</evidence>
<organism evidence="2 3">
    <name type="scientific">Dreissena polymorpha</name>
    <name type="common">Zebra mussel</name>
    <name type="synonym">Mytilus polymorpha</name>
    <dbReference type="NCBI Taxonomy" id="45954"/>
    <lineage>
        <taxon>Eukaryota</taxon>
        <taxon>Metazoa</taxon>
        <taxon>Spiralia</taxon>
        <taxon>Lophotrochozoa</taxon>
        <taxon>Mollusca</taxon>
        <taxon>Bivalvia</taxon>
        <taxon>Autobranchia</taxon>
        <taxon>Heteroconchia</taxon>
        <taxon>Euheterodonta</taxon>
        <taxon>Imparidentia</taxon>
        <taxon>Neoheterodontei</taxon>
        <taxon>Myida</taxon>
        <taxon>Dreissenoidea</taxon>
        <taxon>Dreissenidae</taxon>
        <taxon>Dreissena</taxon>
    </lineage>
</organism>
<protein>
    <submittedName>
        <fullName evidence="2">Uncharacterized protein</fullName>
    </submittedName>
</protein>
<evidence type="ECO:0000256" key="1">
    <source>
        <dbReference type="SAM" id="MobiDB-lite"/>
    </source>
</evidence>
<feature type="compositionally biased region" description="Polar residues" evidence="1">
    <location>
        <begin position="236"/>
        <end position="246"/>
    </location>
</feature>
<reference evidence="2" key="2">
    <citation type="submission" date="2020-11" db="EMBL/GenBank/DDBJ databases">
        <authorList>
            <person name="McCartney M.A."/>
            <person name="Auch B."/>
            <person name="Kono T."/>
            <person name="Mallez S."/>
            <person name="Becker A."/>
            <person name="Gohl D.M."/>
            <person name="Silverstein K.A.T."/>
            <person name="Koren S."/>
            <person name="Bechman K.B."/>
            <person name="Herman A."/>
            <person name="Abrahante J.E."/>
            <person name="Garbe J."/>
        </authorList>
    </citation>
    <scope>NUCLEOTIDE SEQUENCE</scope>
    <source>
        <strain evidence="2">Duluth1</strain>
        <tissue evidence="2">Whole animal</tissue>
    </source>
</reference>
<comment type="caution">
    <text evidence="2">The sequence shown here is derived from an EMBL/GenBank/DDBJ whole genome shotgun (WGS) entry which is preliminary data.</text>
</comment>
<accession>A0A9D4HX54</accession>
<dbReference type="EMBL" id="JAIWYP010000011">
    <property type="protein sequence ID" value="KAH3736149.1"/>
    <property type="molecule type" value="Genomic_DNA"/>
</dbReference>